<comment type="caution">
    <text evidence="2">The sequence shown here is derived from an EMBL/GenBank/DDBJ whole genome shotgun (WGS) entry which is preliminary data.</text>
</comment>
<proteinExistence type="predicted"/>
<evidence type="ECO:0000313" key="3">
    <source>
        <dbReference type="Proteomes" id="UP001446871"/>
    </source>
</evidence>
<feature type="region of interest" description="Disordered" evidence="1">
    <location>
        <begin position="58"/>
        <end position="103"/>
    </location>
</feature>
<protein>
    <submittedName>
        <fullName evidence="2">Uncharacterized protein</fullName>
    </submittedName>
</protein>
<evidence type="ECO:0000313" key="2">
    <source>
        <dbReference type="EMBL" id="KAK8047584.1"/>
    </source>
</evidence>
<dbReference type="EMBL" id="JAQQWM010000009">
    <property type="protein sequence ID" value="KAK8047584.1"/>
    <property type="molecule type" value="Genomic_DNA"/>
</dbReference>
<organism evidence="2 3">
    <name type="scientific">Apiospora saccharicola</name>
    <dbReference type="NCBI Taxonomy" id="335842"/>
    <lineage>
        <taxon>Eukaryota</taxon>
        <taxon>Fungi</taxon>
        <taxon>Dikarya</taxon>
        <taxon>Ascomycota</taxon>
        <taxon>Pezizomycotina</taxon>
        <taxon>Sordariomycetes</taxon>
        <taxon>Xylariomycetidae</taxon>
        <taxon>Amphisphaeriales</taxon>
        <taxon>Apiosporaceae</taxon>
        <taxon>Apiospora</taxon>
    </lineage>
</organism>
<dbReference type="Proteomes" id="UP001446871">
    <property type="component" value="Unassembled WGS sequence"/>
</dbReference>
<evidence type="ECO:0000256" key="1">
    <source>
        <dbReference type="SAM" id="MobiDB-lite"/>
    </source>
</evidence>
<keyword evidence="3" id="KW-1185">Reference proteome</keyword>
<reference evidence="2 3" key="1">
    <citation type="submission" date="2023-01" db="EMBL/GenBank/DDBJ databases">
        <title>Analysis of 21 Apiospora genomes using comparative genomics revels a genus with tremendous synthesis potential of carbohydrate active enzymes and secondary metabolites.</title>
        <authorList>
            <person name="Sorensen T."/>
        </authorList>
    </citation>
    <scope>NUCLEOTIDE SEQUENCE [LARGE SCALE GENOMIC DNA]</scope>
    <source>
        <strain evidence="2 3">CBS 83171</strain>
    </source>
</reference>
<feature type="compositionally biased region" description="Low complexity" evidence="1">
    <location>
        <begin position="75"/>
        <end position="87"/>
    </location>
</feature>
<accession>A0ABR1TPF5</accession>
<name>A0ABR1TPF5_9PEZI</name>
<gene>
    <name evidence="2" type="ORF">PG996_015648</name>
</gene>
<sequence length="431" mass="47944">MEPPRPTADVSLAEIFGSSAPPYLTSDPRSQAAFKEGLGTEPQVFGAGGAKKHQAYVEDDPDNPAPLCTNKYVPSSSDSDGTTLLDGGQHHRKPQPQIPTDLKEEDYVDYPHLQTREWQLHGHPLLSAAEEDGTPEHHLDHAAAGGDPRLNQWDKIIPHAFLDSASAVPEHKMEEFPRLAEVVEAHLTGTTTDPVVRQTPCSSWSQSPQVALRYAGGPDDGSSRVAILDTTRLRPWNTVYNVSEMRYKGWHRLPLRWGCWEYLIYGPIEGSCLYTFPRQNLADLWRPDFGWSLYVGAGTTGTSSQLRPEVLQNARAIATLFVKRPGWEGERGPILIYLVVLLVASWRHSHRNPPADLRQDGWTVDEIRAIHEELLPELSQSWDVGLVSSDFQRVGMGYKWFRDALNLMRNIDLGALSPNGVGLKGSSRLGL</sequence>